<evidence type="ECO:0000313" key="1">
    <source>
        <dbReference type="EMBL" id="KAF9456767.1"/>
    </source>
</evidence>
<protein>
    <submittedName>
        <fullName evidence="1">Uncharacterized protein</fullName>
    </submittedName>
</protein>
<organism evidence="1 2">
    <name type="scientific">Collybia nuda</name>
    <dbReference type="NCBI Taxonomy" id="64659"/>
    <lineage>
        <taxon>Eukaryota</taxon>
        <taxon>Fungi</taxon>
        <taxon>Dikarya</taxon>
        <taxon>Basidiomycota</taxon>
        <taxon>Agaricomycotina</taxon>
        <taxon>Agaricomycetes</taxon>
        <taxon>Agaricomycetidae</taxon>
        <taxon>Agaricales</taxon>
        <taxon>Tricholomatineae</taxon>
        <taxon>Clitocybaceae</taxon>
        <taxon>Collybia</taxon>
    </lineage>
</organism>
<keyword evidence="2" id="KW-1185">Reference proteome</keyword>
<comment type="caution">
    <text evidence="1">The sequence shown here is derived from an EMBL/GenBank/DDBJ whole genome shotgun (WGS) entry which is preliminary data.</text>
</comment>
<gene>
    <name evidence="1" type="ORF">BDZ94DRAFT_1141563</name>
</gene>
<feature type="non-terminal residue" evidence="1">
    <location>
        <position position="1"/>
    </location>
</feature>
<reference evidence="1" key="1">
    <citation type="submission" date="2020-11" db="EMBL/GenBank/DDBJ databases">
        <authorList>
            <consortium name="DOE Joint Genome Institute"/>
            <person name="Ahrendt S."/>
            <person name="Riley R."/>
            <person name="Andreopoulos W."/>
            <person name="Labutti K."/>
            <person name="Pangilinan J."/>
            <person name="Ruiz-Duenas F.J."/>
            <person name="Barrasa J.M."/>
            <person name="Sanchez-Garcia M."/>
            <person name="Camarero S."/>
            <person name="Miyauchi S."/>
            <person name="Serrano A."/>
            <person name="Linde D."/>
            <person name="Babiker R."/>
            <person name="Drula E."/>
            <person name="Ayuso-Fernandez I."/>
            <person name="Pacheco R."/>
            <person name="Padilla G."/>
            <person name="Ferreira P."/>
            <person name="Barriuso J."/>
            <person name="Kellner H."/>
            <person name="Castanera R."/>
            <person name="Alfaro M."/>
            <person name="Ramirez L."/>
            <person name="Pisabarro A.G."/>
            <person name="Kuo A."/>
            <person name="Tritt A."/>
            <person name="Lipzen A."/>
            <person name="He G."/>
            <person name="Yan M."/>
            <person name="Ng V."/>
            <person name="Cullen D."/>
            <person name="Martin F."/>
            <person name="Rosso M.-N."/>
            <person name="Henrissat B."/>
            <person name="Hibbett D."/>
            <person name="Martinez A.T."/>
            <person name="Grigoriev I.V."/>
        </authorList>
    </citation>
    <scope>NUCLEOTIDE SEQUENCE</scope>
    <source>
        <strain evidence="1">CBS 247.69</strain>
    </source>
</reference>
<dbReference type="EMBL" id="MU150403">
    <property type="protein sequence ID" value="KAF9456767.1"/>
    <property type="molecule type" value="Genomic_DNA"/>
</dbReference>
<dbReference type="OrthoDB" id="3051534at2759"/>
<accession>A0A9P5XS83</accession>
<proteinExistence type="predicted"/>
<dbReference type="AlphaFoldDB" id="A0A9P5XS83"/>
<sequence>SIYNLYPHVEAGILLDIAWYEFKPMDLYKLDSQLHDKTDLQSMLDFGDSTLTVKACAGPLRDYPSLHSLHIPLFLYFDILLIFAASGGDTNATCLVMYSAFQYLSHCQS</sequence>
<evidence type="ECO:0000313" key="2">
    <source>
        <dbReference type="Proteomes" id="UP000807353"/>
    </source>
</evidence>
<feature type="non-terminal residue" evidence="1">
    <location>
        <position position="109"/>
    </location>
</feature>
<name>A0A9P5XS83_9AGAR</name>
<dbReference type="Proteomes" id="UP000807353">
    <property type="component" value="Unassembled WGS sequence"/>
</dbReference>